<gene>
    <name evidence="4" type="ORF">S06H3_18559</name>
</gene>
<feature type="transmembrane region" description="Helical" evidence="3">
    <location>
        <begin position="23"/>
        <end position="42"/>
    </location>
</feature>
<accession>X1MCF2</accession>
<dbReference type="EMBL" id="BARV01009407">
    <property type="protein sequence ID" value="GAI15776.1"/>
    <property type="molecule type" value="Genomic_DNA"/>
</dbReference>
<keyword evidence="3" id="KW-0472">Membrane</keyword>
<comment type="caution">
    <text evidence="4">The sequence shown here is derived from an EMBL/GenBank/DDBJ whole genome shotgun (WGS) entry which is preliminary data.</text>
</comment>
<keyword evidence="3" id="KW-0812">Transmembrane</keyword>
<keyword evidence="3" id="KW-1133">Transmembrane helix</keyword>
<feature type="non-terminal residue" evidence="4">
    <location>
        <position position="201"/>
    </location>
</feature>
<organism evidence="4">
    <name type="scientific">marine sediment metagenome</name>
    <dbReference type="NCBI Taxonomy" id="412755"/>
    <lineage>
        <taxon>unclassified sequences</taxon>
        <taxon>metagenomes</taxon>
        <taxon>ecological metagenomes</taxon>
    </lineage>
</organism>
<evidence type="ECO:0000313" key="4">
    <source>
        <dbReference type="EMBL" id="GAI15776.1"/>
    </source>
</evidence>
<sequence length="201" mass="21927">MEVNGVEKQTKKSAGKSAFTKRLRWILILVAVLAGVGVVVFLRAKFSTSGHSNGERAVFKVVRDDLTVSVTENGDIKAINSEDIKSEVEGRTTIISIVDEGTYITPEDVNNGKILVELDSSDIKEKLTKQEITFLNAEASYTEAKEALDIQKKQNDSDIQAGRMKVRFALMDLQKYLGGGEAEKVISSATNPGDEYDGIAP</sequence>
<dbReference type="PANTHER" id="PTHR32347">
    <property type="entry name" value="EFFLUX SYSTEM COMPONENT YKNX-RELATED"/>
    <property type="match status" value="1"/>
</dbReference>
<comment type="subcellular location">
    <subcellularLocation>
        <location evidence="1">Cell envelope</location>
    </subcellularLocation>
</comment>
<dbReference type="GO" id="GO:0030313">
    <property type="term" value="C:cell envelope"/>
    <property type="evidence" value="ECO:0007669"/>
    <property type="project" value="UniProtKB-SubCell"/>
</dbReference>
<evidence type="ECO:0008006" key="5">
    <source>
        <dbReference type="Google" id="ProtNLM"/>
    </source>
</evidence>
<reference evidence="4" key="1">
    <citation type="journal article" date="2014" name="Front. Microbiol.">
        <title>High frequency of phylogenetically diverse reductive dehalogenase-homologous genes in deep subseafloor sedimentary metagenomes.</title>
        <authorList>
            <person name="Kawai M."/>
            <person name="Futagami T."/>
            <person name="Toyoda A."/>
            <person name="Takaki Y."/>
            <person name="Nishi S."/>
            <person name="Hori S."/>
            <person name="Arai W."/>
            <person name="Tsubouchi T."/>
            <person name="Morono Y."/>
            <person name="Uchiyama I."/>
            <person name="Ito T."/>
            <person name="Fujiyama A."/>
            <person name="Inagaki F."/>
            <person name="Takami H."/>
        </authorList>
    </citation>
    <scope>NUCLEOTIDE SEQUENCE</scope>
    <source>
        <strain evidence="4">Expedition CK06-06</strain>
    </source>
</reference>
<name>X1MCF2_9ZZZZ</name>
<dbReference type="InterPro" id="IPR050465">
    <property type="entry name" value="UPF0194_transport"/>
</dbReference>
<keyword evidence="2" id="KW-0175">Coiled coil</keyword>
<protein>
    <recommendedName>
        <fullName evidence="5">Membrane fusion protein biotin-lipoyl like domain-containing protein</fullName>
    </recommendedName>
</protein>
<proteinExistence type="predicted"/>
<evidence type="ECO:0000256" key="3">
    <source>
        <dbReference type="SAM" id="Phobius"/>
    </source>
</evidence>
<dbReference type="AlphaFoldDB" id="X1MCF2"/>
<evidence type="ECO:0000256" key="2">
    <source>
        <dbReference type="ARBA" id="ARBA00023054"/>
    </source>
</evidence>
<evidence type="ECO:0000256" key="1">
    <source>
        <dbReference type="ARBA" id="ARBA00004196"/>
    </source>
</evidence>